<evidence type="ECO:0000256" key="1">
    <source>
        <dbReference type="SAM" id="SignalP"/>
    </source>
</evidence>
<gene>
    <name evidence="2" type="ORF">FCN74_03450</name>
</gene>
<organism evidence="2 3">
    <name type="scientific">Mesohalobacter halotolerans</name>
    <dbReference type="NCBI Taxonomy" id="1883405"/>
    <lineage>
        <taxon>Bacteria</taxon>
        <taxon>Pseudomonadati</taxon>
        <taxon>Bacteroidota</taxon>
        <taxon>Flavobacteriia</taxon>
        <taxon>Flavobacteriales</taxon>
        <taxon>Flavobacteriaceae</taxon>
        <taxon>Mesohalobacter</taxon>
    </lineage>
</organism>
<feature type="signal peptide" evidence="1">
    <location>
        <begin position="1"/>
        <end position="27"/>
    </location>
</feature>
<dbReference type="EMBL" id="SWMU01000001">
    <property type="protein sequence ID" value="TKS57485.1"/>
    <property type="molecule type" value="Genomic_DNA"/>
</dbReference>
<name>A0A4V6ALL3_9FLAO</name>
<evidence type="ECO:0000313" key="3">
    <source>
        <dbReference type="Proteomes" id="UP000306552"/>
    </source>
</evidence>
<feature type="chain" id="PRO_5020382198" description="Porin" evidence="1">
    <location>
        <begin position="28"/>
        <end position="425"/>
    </location>
</feature>
<dbReference type="InterPro" id="IPR023614">
    <property type="entry name" value="Porin_dom_sf"/>
</dbReference>
<keyword evidence="3" id="KW-1185">Reference proteome</keyword>
<protein>
    <recommendedName>
        <fullName evidence="4">Porin</fullName>
    </recommendedName>
</protein>
<reference evidence="2 3" key="1">
    <citation type="submission" date="2019-04" db="EMBL/GenBank/DDBJ databases">
        <title>Psychroflexus halotolerans sp. nov., isolated from a marine solar saltern.</title>
        <authorList>
            <person name="Feng X."/>
        </authorList>
    </citation>
    <scope>NUCLEOTIDE SEQUENCE [LARGE SCALE GENOMIC DNA]</scope>
    <source>
        <strain evidence="2 3">WDS2C27</strain>
    </source>
</reference>
<evidence type="ECO:0008006" key="4">
    <source>
        <dbReference type="Google" id="ProtNLM"/>
    </source>
</evidence>
<dbReference type="AlphaFoldDB" id="A0A4V6ALL3"/>
<comment type="caution">
    <text evidence="2">The sequence shown here is derived from an EMBL/GenBank/DDBJ whole genome shotgun (WGS) entry which is preliminary data.</text>
</comment>
<keyword evidence="1" id="KW-0732">Signal</keyword>
<dbReference type="Proteomes" id="UP000306552">
    <property type="component" value="Unassembled WGS sequence"/>
</dbReference>
<dbReference type="RefSeq" id="WP_138931186.1">
    <property type="nucleotide sequence ID" value="NZ_SWMU01000001.1"/>
</dbReference>
<dbReference type="OrthoDB" id="5442696at2"/>
<proteinExistence type="predicted"/>
<evidence type="ECO:0000313" key="2">
    <source>
        <dbReference type="EMBL" id="TKS57485.1"/>
    </source>
</evidence>
<accession>A0A4V6ALL3</accession>
<sequence length="425" mass="47777">MKRFIDITNIQFLIMLCFLGSITLGNAQDEYQEEDPGSETETERNKAYYSLGNGLNFSFNEGNYYFGLNGFIQPGYLRETMDGMDDVNTFRSKRTFLQFEGNAVEEKVSFFVQLDFSRSNPLMDVYMAYQPVEQVKISFGQKQNFANNREMIYREDRLQFVNRSLLSESLSRTGREFGVFVESKFEVGNFGIMPMAALTSGDGRNSFGQDSRDSDIGGVKIGGRLDLYPLGYFKPGNELTSVDLAREDELKFVIGVAGSHNNGASGASGESHGDFFLFDQNGEDSLPDYRQVYTDILMKYKGFSLLAEYANTSATGIDLAFLDESATQILAPEQISQFLALGDSYNLQLGYVTKSGFSFDFRYANTTPEFDSFDGSVLSDMNQTSFGFSKYFYENALKLQASYSRFDPAVGEALDQFELILHISL</sequence>
<dbReference type="Gene3D" id="2.40.160.10">
    <property type="entry name" value="Porin"/>
    <property type="match status" value="1"/>
</dbReference>